<name>A0AA39CKJ0_9EURO</name>
<evidence type="ECO:0000256" key="1">
    <source>
        <dbReference type="ARBA" id="ARBA00006484"/>
    </source>
</evidence>
<keyword evidence="5" id="KW-1185">Reference proteome</keyword>
<dbReference type="InterPro" id="IPR002347">
    <property type="entry name" value="SDR_fam"/>
</dbReference>
<accession>A0AA39CKJ0</accession>
<dbReference type="PANTHER" id="PTHR43008:SF4">
    <property type="entry name" value="CHAIN DEHYDROGENASE, PUTATIVE (AFU_ORTHOLOGUE AFUA_4G08710)-RELATED"/>
    <property type="match status" value="1"/>
</dbReference>
<evidence type="ECO:0000313" key="4">
    <source>
        <dbReference type="EMBL" id="KAJ9612454.1"/>
    </source>
</evidence>
<keyword evidence="3" id="KW-0560">Oxidoreductase</keyword>
<reference evidence="4" key="1">
    <citation type="submission" date="2022-10" db="EMBL/GenBank/DDBJ databases">
        <title>Culturing micro-colonial fungi from biological soil crusts in the Mojave desert and describing Neophaeococcomyces mojavensis, and introducing the new genera and species Taxawa tesnikishii.</title>
        <authorList>
            <person name="Kurbessoian T."/>
            <person name="Stajich J.E."/>
        </authorList>
    </citation>
    <scope>NUCLEOTIDE SEQUENCE</scope>
    <source>
        <strain evidence="4">TK_41</strain>
    </source>
</reference>
<organism evidence="4 5">
    <name type="scientific">Cladophialophora chaetospira</name>
    <dbReference type="NCBI Taxonomy" id="386627"/>
    <lineage>
        <taxon>Eukaryota</taxon>
        <taxon>Fungi</taxon>
        <taxon>Dikarya</taxon>
        <taxon>Ascomycota</taxon>
        <taxon>Pezizomycotina</taxon>
        <taxon>Eurotiomycetes</taxon>
        <taxon>Chaetothyriomycetidae</taxon>
        <taxon>Chaetothyriales</taxon>
        <taxon>Herpotrichiellaceae</taxon>
        <taxon>Cladophialophora</taxon>
    </lineage>
</organism>
<dbReference type="InterPro" id="IPR020904">
    <property type="entry name" value="Sc_DH/Rdtase_CS"/>
</dbReference>
<dbReference type="Proteomes" id="UP001172673">
    <property type="component" value="Unassembled WGS sequence"/>
</dbReference>
<protein>
    <recommendedName>
        <fullName evidence="6">NADP-dependent mannitol dehydrogenase</fullName>
    </recommendedName>
</protein>
<dbReference type="PANTHER" id="PTHR43008">
    <property type="entry name" value="BENZIL REDUCTASE"/>
    <property type="match status" value="1"/>
</dbReference>
<proteinExistence type="inferred from homology"/>
<dbReference type="GO" id="GO:0050664">
    <property type="term" value="F:oxidoreductase activity, acting on NAD(P)H, oxygen as acceptor"/>
    <property type="evidence" value="ECO:0007669"/>
    <property type="project" value="TreeGrafter"/>
</dbReference>
<dbReference type="SUPFAM" id="SSF51735">
    <property type="entry name" value="NAD(P)-binding Rossmann-fold domains"/>
    <property type="match status" value="1"/>
</dbReference>
<keyword evidence="2" id="KW-0521">NADP</keyword>
<dbReference type="Gene3D" id="3.40.50.720">
    <property type="entry name" value="NAD(P)-binding Rossmann-like Domain"/>
    <property type="match status" value="1"/>
</dbReference>
<evidence type="ECO:0000256" key="2">
    <source>
        <dbReference type="ARBA" id="ARBA00022857"/>
    </source>
</evidence>
<dbReference type="InterPro" id="IPR036291">
    <property type="entry name" value="NAD(P)-bd_dom_sf"/>
</dbReference>
<dbReference type="GO" id="GO:0016616">
    <property type="term" value="F:oxidoreductase activity, acting on the CH-OH group of donors, NAD or NADP as acceptor"/>
    <property type="evidence" value="ECO:0007669"/>
    <property type="project" value="UniProtKB-ARBA"/>
</dbReference>
<gene>
    <name evidence="4" type="ORF">H2200_004051</name>
</gene>
<evidence type="ECO:0008006" key="6">
    <source>
        <dbReference type="Google" id="ProtNLM"/>
    </source>
</evidence>
<sequence length="272" mass="29197">MSTSRSPSSESFSSQTLDLRISLDGQVIAITGANRGIGLAIANACLANSAIAVYSLDIIDPTDEFREVQALYNNRLRYIKCDVTSKEEVTAAIDQIVNECGQINGLVVNAGVSKHRPALDTDKDFLQSMFDINVFAGYICATAVAKKFIELDVRGSIVFTASMVGHRPNRTSACSVYGTTKGAVQTMARNLGLEWAQYGIRVNSVSPGLVETGMASTFHSLPDWDFKMKSLGGMQRMADPRELGGAYVYLLSQSASYTTGIDIPVAGAVGAW</sequence>
<evidence type="ECO:0000256" key="3">
    <source>
        <dbReference type="ARBA" id="ARBA00023002"/>
    </source>
</evidence>
<dbReference type="FunFam" id="3.40.50.720:FF:000084">
    <property type="entry name" value="Short-chain dehydrogenase reductase"/>
    <property type="match status" value="1"/>
</dbReference>
<evidence type="ECO:0000313" key="5">
    <source>
        <dbReference type="Proteomes" id="UP001172673"/>
    </source>
</evidence>
<comment type="caution">
    <text evidence="4">The sequence shown here is derived from an EMBL/GenBank/DDBJ whole genome shotgun (WGS) entry which is preliminary data.</text>
</comment>
<dbReference type="PRINTS" id="PR00081">
    <property type="entry name" value="GDHRDH"/>
</dbReference>
<dbReference type="EMBL" id="JAPDRK010000005">
    <property type="protein sequence ID" value="KAJ9612454.1"/>
    <property type="molecule type" value="Genomic_DNA"/>
</dbReference>
<comment type="similarity">
    <text evidence="1">Belongs to the short-chain dehydrogenases/reductases (SDR) family.</text>
</comment>
<dbReference type="Pfam" id="PF13561">
    <property type="entry name" value="adh_short_C2"/>
    <property type="match status" value="1"/>
</dbReference>
<dbReference type="PROSITE" id="PS00061">
    <property type="entry name" value="ADH_SHORT"/>
    <property type="match status" value="1"/>
</dbReference>
<dbReference type="AlphaFoldDB" id="A0AA39CKJ0"/>